<dbReference type="AlphaFoldDB" id="A0A8X6TIN0"/>
<protein>
    <recommendedName>
        <fullName evidence="4">Gustatory receptor</fullName>
    </recommendedName>
</protein>
<dbReference type="Proteomes" id="UP000887013">
    <property type="component" value="Unassembled WGS sequence"/>
</dbReference>
<reference evidence="2" key="1">
    <citation type="submission" date="2020-08" db="EMBL/GenBank/DDBJ databases">
        <title>Multicomponent nature underlies the extraordinary mechanical properties of spider dragline silk.</title>
        <authorList>
            <person name="Kono N."/>
            <person name="Nakamura H."/>
            <person name="Mori M."/>
            <person name="Yoshida Y."/>
            <person name="Ohtoshi R."/>
            <person name="Malay A.D."/>
            <person name="Moran D.A.P."/>
            <person name="Tomita M."/>
            <person name="Numata K."/>
            <person name="Arakawa K."/>
        </authorList>
    </citation>
    <scope>NUCLEOTIDE SEQUENCE</scope>
</reference>
<dbReference type="InterPro" id="IPR009318">
    <property type="entry name" value="Gustatory_rcpt"/>
</dbReference>
<dbReference type="Pfam" id="PF06151">
    <property type="entry name" value="Trehalose_recp"/>
    <property type="match status" value="1"/>
</dbReference>
<evidence type="ECO:0008006" key="4">
    <source>
        <dbReference type="Google" id="ProtNLM"/>
    </source>
</evidence>
<keyword evidence="1" id="KW-0812">Transmembrane</keyword>
<proteinExistence type="predicted"/>
<dbReference type="EMBL" id="BMAW01059498">
    <property type="protein sequence ID" value="GFT21442.1"/>
    <property type="molecule type" value="Genomic_DNA"/>
</dbReference>
<gene>
    <name evidence="2" type="primary">AVEN_138276_1</name>
    <name evidence="2" type="ORF">NPIL_426611</name>
</gene>
<evidence type="ECO:0000256" key="1">
    <source>
        <dbReference type="SAM" id="Phobius"/>
    </source>
</evidence>
<dbReference type="GO" id="GO:0016020">
    <property type="term" value="C:membrane"/>
    <property type="evidence" value="ECO:0007669"/>
    <property type="project" value="InterPro"/>
</dbReference>
<evidence type="ECO:0000313" key="2">
    <source>
        <dbReference type="EMBL" id="GFT21442.1"/>
    </source>
</evidence>
<keyword evidence="1" id="KW-1133">Transmembrane helix</keyword>
<feature type="transmembrane region" description="Helical" evidence="1">
    <location>
        <begin position="163"/>
        <end position="183"/>
    </location>
</feature>
<organism evidence="2 3">
    <name type="scientific">Nephila pilipes</name>
    <name type="common">Giant wood spider</name>
    <name type="synonym">Nephila maculata</name>
    <dbReference type="NCBI Taxonomy" id="299642"/>
    <lineage>
        <taxon>Eukaryota</taxon>
        <taxon>Metazoa</taxon>
        <taxon>Ecdysozoa</taxon>
        <taxon>Arthropoda</taxon>
        <taxon>Chelicerata</taxon>
        <taxon>Arachnida</taxon>
        <taxon>Araneae</taxon>
        <taxon>Araneomorphae</taxon>
        <taxon>Entelegynae</taxon>
        <taxon>Araneoidea</taxon>
        <taxon>Nephilidae</taxon>
        <taxon>Nephila</taxon>
    </lineage>
</organism>
<name>A0A8X6TIN0_NEPPI</name>
<accession>A0A8X6TIN0</accession>
<comment type="caution">
    <text evidence="2">The sequence shown here is derived from an EMBL/GenBank/DDBJ whole genome shotgun (WGS) entry which is preliminary data.</text>
</comment>
<keyword evidence="1" id="KW-0472">Membrane</keyword>
<evidence type="ECO:0000313" key="3">
    <source>
        <dbReference type="Proteomes" id="UP000887013"/>
    </source>
</evidence>
<feature type="transmembrane region" description="Helical" evidence="1">
    <location>
        <begin position="242"/>
        <end position="261"/>
    </location>
</feature>
<dbReference type="OrthoDB" id="6422868at2759"/>
<sequence>MLTVPFASWITVIIPFQDENVCKLIVKQYTSFGYDYVKTGYNCYVLLIVTFFQKLSVYTLRTVVSVLYVIICCSLRNTLNANTELGAKVVANPNAKVDYAIYKANVQTHECVVSVLKSFEKTMSFPIFLITSSDLMAVMYGVVKLDPLNNLSGYNTRAFKYTSAIIFISLRGILSFLCINLAASDVHEASKNAKDVQKDMLKRILISGEKSDIQELVPFSVLHNYPPFVLTAWGVFRFTKGLFLSAFGSVLTYSLLIMQILK</sequence>
<dbReference type="GO" id="GO:0008527">
    <property type="term" value="F:taste receptor activity"/>
    <property type="evidence" value="ECO:0007669"/>
    <property type="project" value="InterPro"/>
</dbReference>
<keyword evidence="3" id="KW-1185">Reference proteome</keyword>